<gene>
    <name evidence="1" type="ORF">NDU88_011595</name>
</gene>
<evidence type="ECO:0000313" key="1">
    <source>
        <dbReference type="EMBL" id="KAJ1145306.1"/>
    </source>
</evidence>
<sequence length="98" mass="11015">MSNSQTPASEWPEEMVTMPSSMHLNLDKILPAIVDTKTALQQEISRVSVGLGLLRAEHQKLADRVHKVKRGYEEICPAQKDLGCQCTSLTDRVRVLER</sequence>
<protein>
    <submittedName>
        <fullName evidence="1">Uncharacterized protein</fullName>
    </submittedName>
</protein>
<keyword evidence="2" id="KW-1185">Reference proteome</keyword>
<accession>A0AAV7QY34</accession>
<proteinExistence type="predicted"/>
<reference evidence="1" key="1">
    <citation type="journal article" date="2022" name="bioRxiv">
        <title>Sequencing and chromosome-scale assembly of the giantPleurodeles waltlgenome.</title>
        <authorList>
            <person name="Brown T."/>
            <person name="Elewa A."/>
            <person name="Iarovenko S."/>
            <person name="Subramanian E."/>
            <person name="Araus A.J."/>
            <person name="Petzold A."/>
            <person name="Susuki M."/>
            <person name="Suzuki K.-i.T."/>
            <person name="Hayashi T."/>
            <person name="Toyoda A."/>
            <person name="Oliveira C."/>
            <person name="Osipova E."/>
            <person name="Leigh N.D."/>
            <person name="Simon A."/>
            <person name="Yun M.H."/>
        </authorList>
    </citation>
    <scope>NUCLEOTIDE SEQUENCE</scope>
    <source>
        <strain evidence="1">20211129_DDA</strain>
        <tissue evidence="1">Liver</tissue>
    </source>
</reference>
<name>A0AAV7QY34_PLEWA</name>
<evidence type="ECO:0000313" key="2">
    <source>
        <dbReference type="Proteomes" id="UP001066276"/>
    </source>
</evidence>
<dbReference type="AlphaFoldDB" id="A0AAV7QY34"/>
<dbReference type="EMBL" id="JANPWB010000010">
    <property type="protein sequence ID" value="KAJ1145306.1"/>
    <property type="molecule type" value="Genomic_DNA"/>
</dbReference>
<comment type="caution">
    <text evidence="1">The sequence shown here is derived from an EMBL/GenBank/DDBJ whole genome shotgun (WGS) entry which is preliminary data.</text>
</comment>
<organism evidence="1 2">
    <name type="scientific">Pleurodeles waltl</name>
    <name type="common">Iberian ribbed newt</name>
    <dbReference type="NCBI Taxonomy" id="8319"/>
    <lineage>
        <taxon>Eukaryota</taxon>
        <taxon>Metazoa</taxon>
        <taxon>Chordata</taxon>
        <taxon>Craniata</taxon>
        <taxon>Vertebrata</taxon>
        <taxon>Euteleostomi</taxon>
        <taxon>Amphibia</taxon>
        <taxon>Batrachia</taxon>
        <taxon>Caudata</taxon>
        <taxon>Salamandroidea</taxon>
        <taxon>Salamandridae</taxon>
        <taxon>Pleurodelinae</taxon>
        <taxon>Pleurodeles</taxon>
    </lineage>
</organism>
<dbReference type="Proteomes" id="UP001066276">
    <property type="component" value="Chromosome 6"/>
</dbReference>